<sequence>MMHTDDGRLQALRARAYVLAESGRFAGAHAVEQALIAEGWPNAGAALQSSYTRKAISERCMAAAKAH</sequence>
<reference evidence="1 2" key="1">
    <citation type="submission" date="2014-02" db="EMBL/GenBank/DDBJ databases">
        <title>Whole genome sequence of Sphingobium chlorophenolicum NBRC 16172.</title>
        <authorList>
            <person name="Gan H.M."/>
            <person name="Gan H.Y."/>
            <person name="Chew T.H."/>
            <person name="Savka M.A."/>
        </authorList>
    </citation>
    <scope>NUCLEOTIDE SEQUENCE [LARGE SCALE GENOMIC DNA]</scope>
    <source>
        <strain evidence="1 2">NBRC 16172</strain>
    </source>
</reference>
<gene>
    <name evidence="1" type="ORF">BV95_01266</name>
</gene>
<dbReference type="EMBL" id="JFHR01000010">
    <property type="protein sequence ID" value="KEQ54458.1"/>
    <property type="molecule type" value="Genomic_DNA"/>
</dbReference>
<protein>
    <submittedName>
        <fullName evidence="1">Uncharacterized protein</fullName>
    </submittedName>
</protein>
<name>A0A081RGY5_SPHCR</name>
<accession>A0A081RGY5</accession>
<dbReference type="RefSeq" id="WP_037448826.1">
    <property type="nucleotide sequence ID" value="NZ_JFHR01000010.1"/>
</dbReference>
<dbReference type="Proteomes" id="UP000028411">
    <property type="component" value="Unassembled WGS sequence"/>
</dbReference>
<dbReference type="AlphaFoldDB" id="A0A081RGY5"/>
<proteinExistence type="predicted"/>
<dbReference type="eggNOG" id="ENOG5032IVH">
    <property type="taxonomic scope" value="Bacteria"/>
</dbReference>
<evidence type="ECO:0000313" key="1">
    <source>
        <dbReference type="EMBL" id="KEQ54458.1"/>
    </source>
</evidence>
<evidence type="ECO:0000313" key="2">
    <source>
        <dbReference type="Proteomes" id="UP000028411"/>
    </source>
</evidence>
<comment type="caution">
    <text evidence="1">The sequence shown here is derived from an EMBL/GenBank/DDBJ whole genome shotgun (WGS) entry which is preliminary data.</text>
</comment>
<dbReference type="PATRIC" id="fig|46429.4.peg.1229"/>
<dbReference type="OrthoDB" id="7474887at2"/>
<organism evidence="1 2">
    <name type="scientific">Sphingobium chlorophenolicum</name>
    <dbReference type="NCBI Taxonomy" id="46429"/>
    <lineage>
        <taxon>Bacteria</taxon>
        <taxon>Pseudomonadati</taxon>
        <taxon>Pseudomonadota</taxon>
        <taxon>Alphaproteobacteria</taxon>
        <taxon>Sphingomonadales</taxon>
        <taxon>Sphingomonadaceae</taxon>
        <taxon>Sphingobium</taxon>
    </lineage>
</organism>